<dbReference type="CDD" id="cd02968">
    <property type="entry name" value="SCO"/>
    <property type="match status" value="1"/>
</dbReference>
<dbReference type="PANTHER" id="PTHR12151:SF25">
    <property type="entry name" value="LINALOOL DEHYDRATASE_ISOMERASE DOMAIN-CONTAINING PROTEIN"/>
    <property type="match status" value="1"/>
</dbReference>
<dbReference type="InterPro" id="IPR003782">
    <property type="entry name" value="SCO1/SenC"/>
</dbReference>
<reference evidence="6 7" key="1">
    <citation type="submission" date="2016-09" db="EMBL/GenBank/DDBJ databases">
        <title>Bacillus aquimaris SAMM genome sequence reveals colonization and biosurfactant production capacities.</title>
        <authorList>
            <person name="Waghmode S.R."/>
            <person name="Suryavanshi M.V."/>
        </authorList>
    </citation>
    <scope>NUCLEOTIDE SEQUENCE [LARGE SCALE GENOMIC DNA]</scope>
    <source>
        <strain evidence="6 7">SAMM</strain>
    </source>
</reference>
<feature type="binding site" evidence="3">
    <location>
        <position position="73"/>
    </location>
    <ligand>
        <name>Cu cation</name>
        <dbReference type="ChEBI" id="CHEBI:23378"/>
    </ligand>
</feature>
<dbReference type="AlphaFoldDB" id="A0A1J6WN98"/>
<sequence length="197" mass="21746">MIKKFWVVVLAGILAAVLAGCGKGNVEESFPMSVEVGEIEAENQNGEKVRLSDLNKDKILIADFIFTNCDTVCLPMTANMAKLQKKIKEAGLQNDVQLVSISIDPEEDTPEVLAEYSKRHGADYNNWSFLTGYTREEIESFANVSFKTPAAKVEGSNQFVHATSFFLAGESGTLLKTYEGVSDPPFEEIIQDIEKLK</sequence>
<proteinExistence type="inferred from homology"/>
<keyword evidence="7" id="KW-1185">Reference proteome</keyword>
<dbReference type="SUPFAM" id="SSF52833">
    <property type="entry name" value="Thioredoxin-like"/>
    <property type="match status" value="1"/>
</dbReference>
<keyword evidence="3" id="KW-0479">Metal-binding</keyword>
<gene>
    <name evidence="6" type="ORF">BHE18_01920</name>
</gene>
<dbReference type="RefSeq" id="WP_071619804.1">
    <property type="nucleotide sequence ID" value="NZ_MINN01000117.1"/>
</dbReference>
<evidence type="ECO:0000256" key="1">
    <source>
        <dbReference type="ARBA" id="ARBA00010996"/>
    </source>
</evidence>
<feature type="domain" description="Thioredoxin" evidence="5">
    <location>
        <begin position="30"/>
        <end position="197"/>
    </location>
</feature>
<evidence type="ECO:0000256" key="2">
    <source>
        <dbReference type="ARBA" id="ARBA00023008"/>
    </source>
</evidence>
<dbReference type="GO" id="GO:0046872">
    <property type="term" value="F:metal ion binding"/>
    <property type="evidence" value="ECO:0007669"/>
    <property type="project" value="UniProtKB-KW"/>
</dbReference>
<feature type="binding site" evidence="3">
    <location>
        <position position="69"/>
    </location>
    <ligand>
        <name>Cu cation</name>
        <dbReference type="ChEBI" id="CHEBI:23378"/>
    </ligand>
</feature>
<evidence type="ECO:0000313" key="6">
    <source>
        <dbReference type="EMBL" id="OIU69699.1"/>
    </source>
</evidence>
<comment type="caution">
    <text evidence="6">The sequence shown here is derived from an EMBL/GenBank/DDBJ whole genome shotgun (WGS) entry which is preliminary data.</text>
</comment>
<dbReference type="PROSITE" id="PS51352">
    <property type="entry name" value="THIOREDOXIN_2"/>
    <property type="match status" value="1"/>
</dbReference>
<dbReference type="Gene3D" id="3.40.30.10">
    <property type="entry name" value="Glutaredoxin"/>
    <property type="match status" value="1"/>
</dbReference>
<feature type="disulfide bond" description="Redox-active" evidence="4">
    <location>
        <begin position="69"/>
        <end position="73"/>
    </location>
</feature>
<organism evidence="6 7">
    <name type="scientific">Rossellomorea aquimaris</name>
    <dbReference type="NCBI Taxonomy" id="189382"/>
    <lineage>
        <taxon>Bacteria</taxon>
        <taxon>Bacillati</taxon>
        <taxon>Bacillota</taxon>
        <taxon>Bacilli</taxon>
        <taxon>Bacillales</taxon>
        <taxon>Bacillaceae</taxon>
        <taxon>Rossellomorea</taxon>
    </lineage>
</organism>
<feature type="binding site" evidence="3">
    <location>
        <position position="161"/>
    </location>
    <ligand>
        <name>Cu cation</name>
        <dbReference type="ChEBI" id="CHEBI:23378"/>
    </ligand>
</feature>
<keyword evidence="2 3" id="KW-0186">Copper</keyword>
<keyword evidence="4" id="KW-1015">Disulfide bond</keyword>
<evidence type="ECO:0000256" key="3">
    <source>
        <dbReference type="PIRSR" id="PIRSR603782-1"/>
    </source>
</evidence>
<evidence type="ECO:0000256" key="4">
    <source>
        <dbReference type="PIRSR" id="PIRSR603782-2"/>
    </source>
</evidence>
<dbReference type="EMBL" id="MINN01000117">
    <property type="protein sequence ID" value="OIU69699.1"/>
    <property type="molecule type" value="Genomic_DNA"/>
</dbReference>
<dbReference type="PANTHER" id="PTHR12151">
    <property type="entry name" value="ELECTRON TRANSPORT PROTIN SCO1/SENC FAMILY MEMBER"/>
    <property type="match status" value="1"/>
</dbReference>
<evidence type="ECO:0000313" key="7">
    <source>
        <dbReference type="Proteomes" id="UP000182062"/>
    </source>
</evidence>
<dbReference type="PROSITE" id="PS51257">
    <property type="entry name" value="PROKAR_LIPOPROTEIN"/>
    <property type="match status" value="1"/>
</dbReference>
<dbReference type="Pfam" id="PF02630">
    <property type="entry name" value="SCO1-SenC"/>
    <property type="match status" value="1"/>
</dbReference>
<evidence type="ECO:0000259" key="5">
    <source>
        <dbReference type="PROSITE" id="PS51352"/>
    </source>
</evidence>
<dbReference type="InterPro" id="IPR036249">
    <property type="entry name" value="Thioredoxin-like_sf"/>
</dbReference>
<dbReference type="OrthoDB" id="9811998at2"/>
<accession>A0A1J6WN98</accession>
<dbReference type="InterPro" id="IPR013766">
    <property type="entry name" value="Thioredoxin_domain"/>
</dbReference>
<comment type="similarity">
    <text evidence="1">Belongs to the SCO1/2 family.</text>
</comment>
<dbReference type="Proteomes" id="UP000182062">
    <property type="component" value="Unassembled WGS sequence"/>
</dbReference>
<name>A0A1J6WN98_9BACI</name>
<protein>
    <submittedName>
        <fullName evidence="6">Cytochrome c oxidase assembly protein</fullName>
    </submittedName>
</protein>